<keyword evidence="1" id="KW-0175">Coiled coil</keyword>
<keyword evidence="2" id="KW-0732">Signal</keyword>
<dbReference type="AlphaFoldDB" id="A0A8S3RGL2"/>
<name>A0A8S3RGL2_MYTED</name>
<proteinExistence type="predicted"/>
<protein>
    <recommendedName>
        <fullName evidence="3">DZIP3-like HEPN domain-containing protein</fullName>
    </recommendedName>
</protein>
<feature type="signal peptide" evidence="2">
    <location>
        <begin position="1"/>
        <end position="17"/>
    </location>
</feature>
<sequence length="475" mass="55200">MNIIIIIHFVGSHVVSSVDLDVTLMVCLHEIYHKGQSAINGFDALPQSTDMSRGAHIARIKYYKNFLVSHSKDGKISDTDFNIIWTDLEMAIIGLGNQHDVKDAAEAKSKSLDYNSLQELVHIDTRLNYHTNEIAKQTSKIEKLETTVEAMEKAYYFGTQANNIDILIKHAEDRFVCERFVVTDYNKSTRYLISVSSDKLQMYMQRVFDDIVSSCNVNVKIRGNNNLNNVKYRTMLCDFMEHLSKDEIIAVMGKANNDFLNKMFVMKKNDIKDLFEYYNEEYKCFGIVLPDDMLQQYIKQWFGALVETKSTHKLMKNNRLFKCVAFRTALKSYMKQLATEHVAYIIQTGSTDFLNTMIVMSEDDINDFVKNQNERFCIVIPEGMVHNYIDRWFDDLTKYVGEDDSWSETYNAMPFSIRSREAKTRMVTEFINENRPLENLAFRYALRTYINQLTTEKIAFLIHTAKDSFSIQCLS</sequence>
<dbReference type="OrthoDB" id="10008050at2759"/>
<feature type="coiled-coil region" evidence="1">
    <location>
        <begin position="127"/>
        <end position="154"/>
    </location>
</feature>
<organism evidence="4 5">
    <name type="scientific">Mytilus edulis</name>
    <name type="common">Blue mussel</name>
    <dbReference type="NCBI Taxonomy" id="6550"/>
    <lineage>
        <taxon>Eukaryota</taxon>
        <taxon>Metazoa</taxon>
        <taxon>Spiralia</taxon>
        <taxon>Lophotrochozoa</taxon>
        <taxon>Mollusca</taxon>
        <taxon>Bivalvia</taxon>
        <taxon>Autobranchia</taxon>
        <taxon>Pteriomorphia</taxon>
        <taxon>Mytilida</taxon>
        <taxon>Mytiloidea</taxon>
        <taxon>Mytilidae</taxon>
        <taxon>Mytilinae</taxon>
        <taxon>Mytilus</taxon>
    </lineage>
</organism>
<dbReference type="EMBL" id="CAJPWZ010001042">
    <property type="protein sequence ID" value="CAG2206135.1"/>
    <property type="molecule type" value="Genomic_DNA"/>
</dbReference>
<feature type="domain" description="DZIP3-like HEPN" evidence="3">
    <location>
        <begin position="12"/>
        <end position="117"/>
    </location>
</feature>
<dbReference type="InterPro" id="IPR041249">
    <property type="entry name" value="HEPN_DZIP3"/>
</dbReference>
<gene>
    <name evidence="4" type="ORF">MEDL_20486</name>
</gene>
<evidence type="ECO:0000256" key="2">
    <source>
        <dbReference type="SAM" id="SignalP"/>
    </source>
</evidence>
<dbReference type="Pfam" id="PF18738">
    <property type="entry name" value="HEPN_DZIP3"/>
    <property type="match status" value="1"/>
</dbReference>
<evidence type="ECO:0000313" key="4">
    <source>
        <dbReference type="EMBL" id="CAG2206135.1"/>
    </source>
</evidence>
<comment type="caution">
    <text evidence="4">The sequence shown here is derived from an EMBL/GenBank/DDBJ whole genome shotgun (WGS) entry which is preliminary data.</text>
</comment>
<dbReference type="Proteomes" id="UP000683360">
    <property type="component" value="Unassembled WGS sequence"/>
</dbReference>
<evidence type="ECO:0000259" key="3">
    <source>
        <dbReference type="Pfam" id="PF18738"/>
    </source>
</evidence>
<evidence type="ECO:0000256" key="1">
    <source>
        <dbReference type="SAM" id="Coils"/>
    </source>
</evidence>
<feature type="chain" id="PRO_5035727226" description="DZIP3-like HEPN domain-containing protein" evidence="2">
    <location>
        <begin position="18"/>
        <end position="475"/>
    </location>
</feature>
<evidence type="ECO:0000313" key="5">
    <source>
        <dbReference type="Proteomes" id="UP000683360"/>
    </source>
</evidence>
<reference evidence="4" key="1">
    <citation type="submission" date="2021-03" db="EMBL/GenBank/DDBJ databases">
        <authorList>
            <person name="Bekaert M."/>
        </authorList>
    </citation>
    <scope>NUCLEOTIDE SEQUENCE</scope>
</reference>
<accession>A0A8S3RGL2</accession>
<keyword evidence="5" id="KW-1185">Reference proteome</keyword>